<dbReference type="Gene3D" id="3.40.50.1820">
    <property type="entry name" value="alpha/beta hydrolase"/>
    <property type="match status" value="1"/>
</dbReference>
<evidence type="ECO:0000256" key="1">
    <source>
        <dbReference type="SAM" id="MobiDB-lite"/>
    </source>
</evidence>
<dbReference type="Proteomes" id="UP001432128">
    <property type="component" value="Chromosome"/>
</dbReference>
<organism evidence="2 3">
    <name type="scientific">Williamsia herbipolensis</name>
    <dbReference type="NCBI Taxonomy" id="1603258"/>
    <lineage>
        <taxon>Bacteria</taxon>
        <taxon>Bacillati</taxon>
        <taxon>Actinomycetota</taxon>
        <taxon>Actinomycetes</taxon>
        <taxon>Mycobacteriales</taxon>
        <taxon>Nocardiaceae</taxon>
        <taxon>Williamsia</taxon>
    </lineage>
</organism>
<dbReference type="PIRSF" id="PIRSF029171">
    <property type="entry name" value="Esterase_LipA"/>
    <property type="match status" value="1"/>
</dbReference>
<dbReference type="PANTHER" id="PTHR34853">
    <property type="match status" value="1"/>
</dbReference>
<proteinExistence type="predicted"/>
<keyword evidence="3" id="KW-1185">Reference proteome</keyword>
<dbReference type="KEGG" id="whr:OG579_04900"/>
<protein>
    <submittedName>
        <fullName evidence="2">Alpha/beta hydrolase</fullName>
    </submittedName>
</protein>
<name>A0AAU4K555_9NOCA</name>
<dbReference type="InterPro" id="IPR005152">
    <property type="entry name" value="Lipase_secreted"/>
</dbReference>
<dbReference type="SUPFAM" id="SSF53474">
    <property type="entry name" value="alpha/beta-Hydrolases"/>
    <property type="match status" value="1"/>
</dbReference>
<evidence type="ECO:0000313" key="3">
    <source>
        <dbReference type="Proteomes" id="UP001432128"/>
    </source>
</evidence>
<dbReference type="AlphaFoldDB" id="A0AAU4K555"/>
<dbReference type="EMBL" id="CP108021">
    <property type="protein sequence ID" value="WUM21147.1"/>
    <property type="molecule type" value="Genomic_DNA"/>
</dbReference>
<keyword evidence="2" id="KW-0378">Hydrolase</keyword>
<dbReference type="GO" id="GO:0016042">
    <property type="term" value="P:lipid catabolic process"/>
    <property type="evidence" value="ECO:0007669"/>
    <property type="project" value="InterPro"/>
</dbReference>
<gene>
    <name evidence="2" type="ORF">OG579_04900</name>
</gene>
<accession>A0AAU4K555</accession>
<evidence type="ECO:0000313" key="2">
    <source>
        <dbReference type="EMBL" id="WUM21147.1"/>
    </source>
</evidence>
<sequence>MTRPHRRSTDAASVRRRPNRRTARSILLGATTMLVVAVTAACSVSPPDNTSVPINPSVSGPALVSQYPNVTLTAPRDSRGPGGVVALQDPPTPVDPDLTSVGVSIRRIVYRSTSGLDNSPTEVSGIVVVPNGPPPDGGWPVVAYGRPNSGIQPQCAPSLFGSMLGNAEVMANIAVSGYVVVMSDYQGIGQSGPVVPFLDATTYGNNLIDAVRAAHALNPTVISTKWISYGGALGGLASWAAGDRSVAYGQGLDLLGSASIAPWANMTGLVDRAVSGTLNPAQYSVYIYTLQSIADSNPSMNLDDYRSPYARSIWPTLLQCLPTARTSVEDIGRAITSLGPDDLKPNSIAAAAFLKSRIAARALPVGANKQPALIIYGTDDQVADVGPTEAAITQACQDGQRLFVVRRAGETQEDLKADQAVDFVNTLRLGGGNVTNCGDRP</sequence>
<feature type="region of interest" description="Disordered" evidence="1">
    <location>
        <begin position="1"/>
        <end position="21"/>
    </location>
</feature>
<dbReference type="RefSeq" id="WP_328858293.1">
    <property type="nucleotide sequence ID" value="NZ_CP108021.1"/>
</dbReference>
<reference evidence="2 3" key="1">
    <citation type="submission" date="2022-10" db="EMBL/GenBank/DDBJ databases">
        <title>The complete genomes of actinobacterial strains from the NBC collection.</title>
        <authorList>
            <person name="Joergensen T.S."/>
            <person name="Alvarez Arevalo M."/>
            <person name="Sterndorff E.B."/>
            <person name="Faurdal D."/>
            <person name="Vuksanovic O."/>
            <person name="Mourched A.-S."/>
            <person name="Charusanti P."/>
            <person name="Shaw S."/>
            <person name="Blin K."/>
            <person name="Weber T."/>
        </authorList>
    </citation>
    <scope>NUCLEOTIDE SEQUENCE [LARGE SCALE GENOMIC DNA]</scope>
    <source>
        <strain evidence="2 3">NBC_00319</strain>
    </source>
</reference>
<dbReference type="PANTHER" id="PTHR34853:SF1">
    <property type="entry name" value="LIPASE 5"/>
    <property type="match status" value="1"/>
</dbReference>
<dbReference type="Pfam" id="PF03583">
    <property type="entry name" value="LIP"/>
    <property type="match status" value="1"/>
</dbReference>
<dbReference type="GO" id="GO:0004806">
    <property type="term" value="F:triacylglycerol lipase activity"/>
    <property type="evidence" value="ECO:0007669"/>
    <property type="project" value="InterPro"/>
</dbReference>
<dbReference type="InterPro" id="IPR029058">
    <property type="entry name" value="AB_hydrolase_fold"/>
</dbReference>